<dbReference type="PANTHER" id="PTHR47199">
    <property type="entry name" value="PHOTOSYSTEM II STABILITY/ASSEMBLY FACTOR HCF136, CHLOROPLASTIC"/>
    <property type="match status" value="1"/>
</dbReference>
<evidence type="ECO:0000313" key="5">
    <source>
        <dbReference type="EMBL" id="OGC42782.1"/>
    </source>
</evidence>
<feature type="non-terminal residue" evidence="5">
    <location>
        <position position="308"/>
    </location>
</feature>
<evidence type="ECO:0000256" key="3">
    <source>
        <dbReference type="SAM" id="SignalP"/>
    </source>
</evidence>
<dbReference type="PANTHER" id="PTHR47199:SF2">
    <property type="entry name" value="PHOTOSYSTEM II STABILITY_ASSEMBLY FACTOR HCF136, CHLOROPLASTIC"/>
    <property type="match status" value="1"/>
</dbReference>
<keyword evidence="2" id="KW-0604">Photosystem II</keyword>
<comment type="caution">
    <text evidence="5">The sequence shown here is derived from an EMBL/GenBank/DDBJ whole genome shotgun (WGS) entry which is preliminary data.</text>
</comment>
<evidence type="ECO:0000259" key="4">
    <source>
        <dbReference type="Pfam" id="PF14870"/>
    </source>
</evidence>
<accession>A0A1F4UCY6</accession>
<proteinExistence type="predicted"/>
<dbReference type="Pfam" id="PF14870">
    <property type="entry name" value="PSII_BNR"/>
    <property type="match status" value="1"/>
</dbReference>
<protein>
    <recommendedName>
        <fullName evidence="4">Photosynthesis system II assembly factor Ycf48/Hcf136-like domain-containing protein</fullName>
    </recommendedName>
</protein>
<sequence length="308" mass="33439">MRIFILLCVTITVLSAAAHWETRHYETTDNGFMDAAALDSMVGMLCGVRDNVGVILYKTTNGGETWQETNPWTIEQAMFCFALQFPDQNAGYMTAMGILMSLFPCGALYKTTDAGNTWTLNYGLTMSFLNLFWDDVFFIDLNNGWLAGPNSDIRYTANGGAAWTIQTAPVQSSLKSIYFVNPSEGWIVGGDYDTITGQGTNGLILHTTDAGTNWTAQLSNAPLQLWGVHFIDNINGWVCGYKDSTSPGVFLNTTDGGNNWTEIAAPSVSNGPYGLYAVDFPDPLIGFAAGGGNRSGWSGSYFGVFLKT</sequence>
<evidence type="ECO:0000256" key="1">
    <source>
        <dbReference type="ARBA" id="ARBA00022531"/>
    </source>
</evidence>
<organism evidence="5 6">
    <name type="scientific">candidate division WOR-3 bacterium RBG_13_43_14</name>
    <dbReference type="NCBI Taxonomy" id="1802590"/>
    <lineage>
        <taxon>Bacteria</taxon>
        <taxon>Bacteria division WOR-3</taxon>
    </lineage>
</organism>
<dbReference type="GO" id="GO:0009523">
    <property type="term" value="C:photosystem II"/>
    <property type="evidence" value="ECO:0007669"/>
    <property type="project" value="UniProtKB-KW"/>
</dbReference>
<dbReference type="GO" id="GO:0015979">
    <property type="term" value="P:photosynthesis"/>
    <property type="evidence" value="ECO:0007669"/>
    <property type="project" value="UniProtKB-KW"/>
</dbReference>
<dbReference type="Proteomes" id="UP000177025">
    <property type="component" value="Unassembled WGS sequence"/>
</dbReference>
<dbReference type="InterPro" id="IPR015943">
    <property type="entry name" value="WD40/YVTN_repeat-like_dom_sf"/>
</dbReference>
<name>A0A1F4UCY6_UNCW3</name>
<feature type="chain" id="PRO_5009514836" description="Photosynthesis system II assembly factor Ycf48/Hcf136-like domain-containing protein" evidence="3">
    <location>
        <begin position="21"/>
        <end position="308"/>
    </location>
</feature>
<keyword evidence="3" id="KW-0732">Signal</keyword>
<evidence type="ECO:0000256" key="2">
    <source>
        <dbReference type="ARBA" id="ARBA00023276"/>
    </source>
</evidence>
<feature type="domain" description="Photosynthesis system II assembly factor Ycf48/Hcf136-like" evidence="4">
    <location>
        <begin position="134"/>
        <end position="216"/>
    </location>
</feature>
<dbReference type="InterPro" id="IPR028203">
    <property type="entry name" value="PSII_CF48-like_dom"/>
</dbReference>
<keyword evidence="1" id="KW-0602">Photosynthesis</keyword>
<dbReference type="SUPFAM" id="SSF110296">
    <property type="entry name" value="Oligoxyloglucan reducing end-specific cellobiohydrolase"/>
    <property type="match status" value="1"/>
</dbReference>
<feature type="signal peptide" evidence="3">
    <location>
        <begin position="1"/>
        <end position="20"/>
    </location>
</feature>
<reference evidence="5 6" key="1">
    <citation type="journal article" date="2016" name="Nat. Commun.">
        <title>Thousands of microbial genomes shed light on interconnected biogeochemical processes in an aquifer system.</title>
        <authorList>
            <person name="Anantharaman K."/>
            <person name="Brown C.T."/>
            <person name="Hug L.A."/>
            <person name="Sharon I."/>
            <person name="Castelle C.J."/>
            <person name="Probst A.J."/>
            <person name="Thomas B.C."/>
            <person name="Singh A."/>
            <person name="Wilkins M.J."/>
            <person name="Karaoz U."/>
            <person name="Brodie E.L."/>
            <person name="Williams K.H."/>
            <person name="Hubbard S.S."/>
            <person name="Banfield J.F."/>
        </authorList>
    </citation>
    <scope>NUCLEOTIDE SEQUENCE [LARGE SCALE GENOMIC DNA]</scope>
</reference>
<dbReference type="EMBL" id="MEUM01000050">
    <property type="protein sequence ID" value="OGC42782.1"/>
    <property type="molecule type" value="Genomic_DNA"/>
</dbReference>
<gene>
    <name evidence="5" type="ORF">A2Y85_07090</name>
</gene>
<evidence type="ECO:0000313" key="6">
    <source>
        <dbReference type="Proteomes" id="UP000177025"/>
    </source>
</evidence>
<dbReference type="AlphaFoldDB" id="A0A1F4UCY6"/>
<dbReference type="Gene3D" id="2.130.10.10">
    <property type="entry name" value="YVTN repeat-like/Quinoprotein amine dehydrogenase"/>
    <property type="match status" value="2"/>
</dbReference>